<dbReference type="eggNOG" id="arCOG05905">
    <property type="taxonomic scope" value="Archaea"/>
</dbReference>
<proteinExistence type="predicted"/>
<name>H2C3S1_9CREN</name>
<evidence type="ECO:0000313" key="2">
    <source>
        <dbReference type="Proteomes" id="UP000003980"/>
    </source>
</evidence>
<keyword evidence="2" id="KW-1185">Reference proteome</keyword>
<reference evidence="1 2" key="1">
    <citation type="submission" date="2012-01" db="EMBL/GenBank/DDBJ databases">
        <title>Improved High-Quality Draft sequence of Metallosphaera yellowstonensis MK1.</title>
        <authorList>
            <consortium name="US DOE Joint Genome Institute"/>
            <person name="Lucas S."/>
            <person name="Han J."/>
            <person name="Cheng J.-F."/>
            <person name="Goodwin L."/>
            <person name="Pitluck S."/>
            <person name="Peters L."/>
            <person name="Teshima H."/>
            <person name="Detter J.C."/>
            <person name="Han C."/>
            <person name="Tapia R."/>
            <person name="Land M."/>
            <person name="Hauser L."/>
            <person name="Kyrpides N."/>
            <person name="Kozubal M."/>
            <person name="Macur R.E."/>
            <person name="Jay Z."/>
            <person name="Inskeep W."/>
            <person name="Woyke T."/>
        </authorList>
    </citation>
    <scope>NUCLEOTIDE SEQUENCE [LARGE SCALE GENOMIC DNA]</scope>
    <source>
        <strain evidence="1 2">MK1</strain>
    </source>
</reference>
<sequence length="198" mass="22948">MFRYSLRNGELYPDENGDVTVFVENWNVTGFRGGERLAGLNFHLEPEEMRILERIRELTRLTGIEVDPLPALAYPGRAKGLMLSKTLGWLFEEFVYNVISKEFKVERQVKRLESLHNFTGERFHNRPDFVVNGKVALEAKVSSPNYRQLLEYSKSYRFGALIMPFSGGFAVPPGWRSFTNFVIDQSPLLKWLREILLV</sequence>
<dbReference type="AlphaFoldDB" id="H2C3S1"/>
<evidence type="ECO:0000313" key="1">
    <source>
        <dbReference type="EMBL" id="EHP70892.1"/>
    </source>
</evidence>
<protein>
    <recommendedName>
        <fullName evidence="3">Restriction endonuclease</fullName>
    </recommendedName>
</protein>
<dbReference type="Proteomes" id="UP000003980">
    <property type="component" value="Unassembled WGS sequence"/>
</dbReference>
<organism evidence="1 2">
    <name type="scientific">Metallosphaera yellowstonensis MK1</name>
    <dbReference type="NCBI Taxonomy" id="671065"/>
    <lineage>
        <taxon>Archaea</taxon>
        <taxon>Thermoproteota</taxon>
        <taxon>Thermoprotei</taxon>
        <taxon>Sulfolobales</taxon>
        <taxon>Sulfolobaceae</taxon>
        <taxon>Metallosphaera</taxon>
    </lineage>
</organism>
<evidence type="ECO:0008006" key="3">
    <source>
        <dbReference type="Google" id="ProtNLM"/>
    </source>
</evidence>
<dbReference type="RefSeq" id="WP_009071817.1">
    <property type="nucleotide sequence ID" value="NZ_JH597761.1"/>
</dbReference>
<gene>
    <name evidence="1" type="ORF">MetMK1DRAFT_00013960</name>
</gene>
<dbReference type="STRING" id="671065.MetMK1DRAFT_00013960"/>
<accession>H2C3S1</accession>
<dbReference type="HOGENOM" id="CLU_1335106_0_0_2"/>
<dbReference type="EMBL" id="JH597761">
    <property type="protein sequence ID" value="EHP70892.1"/>
    <property type="molecule type" value="Genomic_DNA"/>
</dbReference>